<dbReference type="GO" id="GO:0017004">
    <property type="term" value="P:cytochrome complex assembly"/>
    <property type="evidence" value="ECO:0007669"/>
    <property type="project" value="UniProtKB-KW"/>
</dbReference>
<dbReference type="GO" id="GO:0005886">
    <property type="term" value="C:plasma membrane"/>
    <property type="evidence" value="ECO:0007669"/>
    <property type="project" value="UniProtKB-SubCell"/>
</dbReference>
<proteinExistence type="inferred from homology"/>
<accession>A0A917JNE3</accession>
<dbReference type="InterPro" id="IPR007078">
    <property type="entry name" value="Haem_export_protD_CcmD"/>
</dbReference>
<evidence type="ECO:0000256" key="8">
    <source>
        <dbReference type="ARBA" id="ARBA00022692"/>
    </source>
</evidence>
<evidence type="ECO:0000256" key="9">
    <source>
        <dbReference type="ARBA" id="ARBA00022748"/>
    </source>
</evidence>
<feature type="transmembrane region" description="Helical" evidence="12">
    <location>
        <begin position="15"/>
        <end position="35"/>
    </location>
</feature>
<evidence type="ECO:0000256" key="11">
    <source>
        <dbReference type="ARBA" id="ARBA00023136"/>
    </source>
</evidence>
<evidence type="ECO:0000256" key="1">
    <source>
        <dbReference type="ARBA" id="ARBA00002442"/>
    </source>
</evidence>
<evidence type="ECO:0000256" key="5">
    <source>
        <dbReference type="ARBA" id="ARBA00022448"/>
    </source>
</evidence>
<comment type="similarity">
    <text evidence="3 12">Belongs to the CcmD/CycX/HelD family.</text>
</comment>
<evidence type="ECO:0000256" key="6">
    <source>
        <dbReference type="ARBA" id="ARBA00022475"/>
    </source>
</evidence>
<sequence>MNSLLHWFSMGGYGVYVWAAYGLAASVLLGNLIVCQRKKVETHKRLHQWLKGSQQ</sequence>
<dbReference type="Proteomes" id="UP000630149">
    <property type="component" value="Unassembled WGS sequence"/>
</dbReference>
<evidence type="ECO:0000313" key="13">
    <source>
        <dbReference type="EMBL" id="GGI78752.1"/>
    </source>
</evidence>
<keyword evidence="10 12" id="KW-1133">Transmembrane helix</keyword>
<comment type="subcellular location">
    <subcellularLocation>
        <location evidence="2 12">Cell inner membrane</location>
        <topology evidence="2 12">Single-pass membrane protein</topology>
    </subcellularLocation>
</comment>
<keyword evidence="6 12" id="KW-1003">Cell membrane</keyword>
<gene>
    <name evidence="13" type="ORF">GCM10007966_04200</name>
</gene>
<dbReference type="EMBL" id="BMOB01000001">
    <property type="protein sequence ID" value="GGI78752.1"/>
    <property type="molecule type" value="Genomic_DNA"/>
</dbReference>
<name>A0A917JNE3_9GAMM</name>
<evidence type="ECO:0000256" key="7">
    <source>
        <dbReference type="ARBA" id="ARBA00022519"/>
    </source>
</evidence>
<keyword evidence="11 12" id="KW-0472">Membrane</keyword>
<protein>
    <recommendedName>
        <fullName evidence="4 12">Heme exporter protein D</fullName>
    </recommendedName>
</protein>
<organism evidence="13 14">
    <name type="scientific">Legionella impletisoli</name>
    <dbReference type="NCBI Taxonomy" id="343510"/>
    <lineage>
        <taxon>Bacteria</taxon>
        <taxon>Pseudomonadati</taxon>
        <taxon>Pseudomonadota</taxon>
        <taxon>Gammaproteobacteria</taxon>
        <taxon>Legionellales</taxon>
        <taxon>Legionellaceae</taxon>
        <taxon>Legionella</taxon>
    </lineage>
</organism>
<reference evidence="13" key="2">
    <citation type="submission" date="2020-09" db="EMBL/GenBank/DDBJ databases">
        <authorList>
            <person name="Sun Q."/>
            <person name="Ohkuma M."/>
        </authorList>
    </citation>
    <scope>NUCLEOTIDE SEQUENCE</scope>
    <source>
        <strain evidence="13">JCM 13919</strain>
    </source>
</reference>
<dbReference type="NCBIfam" id="TIGR03141">
    <property type="entry name" value="cytochro_ccmD"/>
    <property type="match status" value="1"/>
</dbReference>
<dbReference type="GO" id="GO:0015886">
    <property type="term" value="P:heme transport"/>
    <property type="evidence" value="ECO:0007669"/>
    <property type="project" value="InterPro"/>
</dbReference>
<keyword evidence="7 12" id="KW-0997">Cell inner membrane</keyword>
<evidence type="ECO:0000256" key="10">
    <source>
        <dbReference type="ARBA" id="ARBA00022989"/>
    </source>
</evidence>
<evidence type="ECO:0000256" key="3">
    <source>
        <dbReference type="ARBA" id="ARBA00008741"/>
    </source>
</evidence>
<evidence type="ECO:0000256" key="4">
    <source>
        <dbReference type="ARBA" id="ARBA00016461"/>
    </source>
</evidence>
<dbReference type="RefSeq" id="WP_131775646.1">
    <property type="nucleotide sequence ID" value="NZ_BMOB01000001.1"/>
</dbReference>
<dbReference type="AlphaFoldDB" id="A0A917JNE3"/>
<evidence type="ECO:0000256" key="2">
    <source>
        <dbReference type="ARBA" id="ARBA00004377"/>
    </source>
</evidence>
<reference evidence="13" key="1">
    <citation type="journal article" date="2014" name="Int. J. Syst. Evol. Microbiol.">
        <title>Complete genome sequence of Corynebacterium casei LMG S-19264T (=DSM 44701T), isolated from a smear-ripened cheese.</title>
        <authorList>
            <consortium name="US DOE Joint Genome Institute (JGI-PGF)"/>
            <person name="Walter F."/>
            <person name="Albersmeier A."/>
            <person name="Kalinowski J."/>
            <person name="Ruckert C."/>
        </authorList>
    </citation>
    <scope>NUCLEOTIDE SEQUENCE</scope>
    <source>
        <strain evidence="13">JCM 13919</strain>
    </source>
</reference>
<comment type="function">
    <text evidence="1 12">Required for the export of heme to the periplasm for the biogenesis of c-type cytochromes.</text>
</comment>
<keyword evidence="9 12" id="KW-0201">Cytochrome c-type biogenesis</keyword>
<keyword evidence="8 12" id="KW-0812">Transmembrane</keyword>
<evidence type="ECO:0000256" key="12">
    <source>
        <dbReference type="RuleBase" id="RU363101"/>
    </source>
</evidence>
<comment type="caution">
    <text evidence="13">The sequence shown here is derived from an EMBL/GenBank/DDBJ whole genome shotgun (WGS) entry which is preliminary data.</text>
</comment>
<keyword evidence="5 12" id="KW-0813">Transport</keyword>
<dbReference type="Pfam" id="PF04995">
    <property type="entry name" value="CcmD"/>
    <property type="match status" value="1"/>
</dbReference>
<evidence type="ECO:0000313" key="14">
    <source>
        <dbReference type="Proteomes" id="UP000630149"/>
    </source>
</evidence>
<keyword evidence="14" id="KW-1185">Reference proteome</keyword>